<dbReference type="RefSeq" id="WP_208046115.1">
    <property type="nucleotide sequence ID" value="NZ_JAGDYL010000017.1"/>
</dbReference>
<comment type="function">
    <text evidence="1">General (non sugar-specific) component of the phosphoenolpyruvate-dependent sugar phosphotransferase system (sugar PTS). This major carbohydrate active-transport system catalyzes the phosphorylation of incoming sugar substrates concomitantly with their translocation across the cell membrane. The phosphoryl group from phosphoenolpyruvate (PEP) is transferred to the phosphoryl carrier protein HPr by enzyme I. Phospho-HPr then transfers it to the PTS EIIA domain.</text>
</comment>
<evidence type="ECO:0000256" key="1">
    <source>
        <dbReference type="ARBA" id="ARBA00003681"/>
    </source>
</evidence>
<comment type="subcellular location">
    <subcellularLocation>
        <location evidence="2">Cytoplasm</location>
    </subcellularLocation>
</comment>
<accession>A0A939LVP9</accession>
<feature type="domain" description="HPr" evidence="6">
    <location>
        <begin position="1"/>
        <end position="88"/>
    </location>
</feature>
<dbReference type="InterPro" id="IPR001020">
    <property type="entry name" value="PTS_HPr_His_P_site"/>
</dbReference>
<dbReference type="PANTHER" id="PTHR33705">
    <property type="entry name" value="PHOSPHOCARRIER PROTEIN HPR"/>
    <property type="match status" value="1"/>
</dbReference>
<reference evidence="7" key="1">
    <citation type="submission" date="2021-03" db="EMBL/GenBank/DDBJ databases">
        <title>Leucobacter chromiisoli sp. nov., isolated from chromium-containing soil of chemical plant.</title>
        <authorList>
            <person name="Xu Z."/>
        </authorList>
    </citation>
    <scope>NUCLEOTIDE SEQUENCE</scope>
    <source>
        <strain evidence="7">A2</strain>
    </source>
</reference>
<evidence type="ECO:0000313" key="8">
    <source>
        <dbReference type="Proteomes" id="UP000664398"/>
    </source>
</evidence>
<dbReference type="InterPro" id="IPR000032">
    <property type="entry name" value="HPr-like"/>
</dbReference>
<evidence type="ECO:0000256" key="4">
    <source>
        <dbReference type="ARBA" id="ARBA00022490"/>
    </source>
</evidence>
<comment type="caution">
    <text evidence="7">The sequence shown here is derived from an EMBL/GenBank/DDBJ whole genome shotgun (WGS) entry which is preliminary data.</text>
</comment>
<dbReference type="PANTHER" id="PTHR33705:SF2">
    <property type="entry name" value="PHOSPHOCARRIER PROTEIN NPR"/>
    <property type="match status" value="1"/>
</dbReference>
<gene>
    <name evidence="7" type="ORF">J4H91_09965</name>
</gene>
<evidence type="ECO:0000256" key="2">
    <source>
        <dbReference type="ARBA" id="ARBA00004496"/>
    </source>
</evidence>
<dbReference type="CDD" id="cd00367">
    <property type="entry name" value="PTS-HPr_like"/>
    <property type="match status" value="1"/>
</dbReference>
<evidence type="ECO:0000313" key="7">
    <source>
        <dbReference type="EMBL" id="MBO1805639.1"/>
    </source>
</evidence>
<dbReference type="GO" id="GO:0009401">
    <property type="term" value="P:phosphoenolpyruvate-dependent sugar phosphotransferase system"/>
    <property type="evidence" value="ECO:0007669"/>
    <property type="project" value="UniProtKB-KW"/>
</dbReference>
<keyword evidence="4" id="KW-0963">Cytoplasm</keyword>
<dbReference type="InterPro" id="IPR050399">
    <property type="entry name" value="HPr"/>
</dbReference>
<evidence type="ECO:0000256" key="5">
    <source>
        <dbReference type="ARBA" id="ARBA00022683"/>
    </source>
</evidence>
<dbReference type="Gene3D" id="3.30.1340.10">
    <property type="entry name" value="HPr-like"/>
    <property type="match status" value="1"/>
</dbReference>
<keyword evidence="8" id="KW-1185">Reference proteome</keyword>
<dbReference type="PROSITE" id="PS00369">
    <property type="entry name" value="PTS_HPR_HIS"/>
    <property type="match status" value="1"/>
</dbReference>
<keyword evidence="5" id="KW-0598">Phosphotransferase system</keyword>
<protein>
    <recommendedName>
        <fullName evidence="3">Phosphocarrier protein HPr</fullName>
    </recommendedName>
</protein>
<dbReference type="SUPFAM" id="SSF55594">
    <property type="entry name" value="HPr-like"/>
    <property type="match status" value="1"/>
</dbReference>
<evidence type="ECO:0000259" key="6">
    <source>
        <dbReference type="PROSITE" id="PS51350"/>
    </source>
</evidence>
<dbReference type="EMBL" id="JAGDYL010000017">
    <property type="protein sequence ID" value="MBO1805639.1"/>
    <property type="molecule type" value="Genomic_DNA"/>
</dbReference>
<dbReference type="Proteomes" id="UP000664398">
    <property type="component" value="Unassembled WGS sequence"/>
</dbReference>
<dbReference type="Pfam" id="PF00381">
    <property type="entry name" value="PTS-HPr"/>
    <property type="match status" value="1"/>
</dbReference>
<evidence type="ECO:0000256" key="3">
    <source>
        <dbReference type="ARBA" id="ARBA00020422"/>
    </source>
</evidence>
<dbReference type="GO" id="GO:0005737">
    <property type="term" value="C:cytoplasm"/>
    <property type="evidence" value="ECO:0007669"/>
    <property type="project" value="UniProtKB-SubCell"/>
</dbReference>
<dbReference type="NCBIfam" id="TIGR01003">
    <property type="entry name" value="PTS_HPr_family"/>
    <property type="match status" value="1"/>
</dbReference>
<dbReference type="PRINTS" id="PR00107">
    <property type="entry name" value="PHOSPHOCPHPR"/>
</dbReference>
<name>A0A939LVP9_9MICO</name>
<proteinExistence type="predicted"/>
<dbReference type="AlphaFoldDB" id="A0A939LVP9"/>
<organism evidence="7 8">
    <name type="scientific">Leucobacter ruminantium</name>
    <dbReference type="NCBI Taxonomy" id="1289170"/>
    <lineage>
        <taxon>Bacteria</taxon>
        <taxon>Bacillati</taxon>
        <taxon>Actinomycetota</taxon>
        <taxon>Actinomycetes</taxon>
        <taxon>Micrococcales</taxon>
        <taxon>Microbacteriaceae</taxon>
        <taxon>Leucobacter</taxon>
    </lineage>
</organism>
<dbReference type="InterPro" id="IPR035895">
    <property type="entry name" value="HPr-like_sf"/>
</dbReference>
<dbReference type="PROSITE" id="PS51350">
    <property type="entry name" value="PTS_HPR_DOM"/>
    <property type="match status" value="1"/>
</dbReference>
<sequence length="88" mass="8869">MATRTVTIASSVGLHARPASLFVEAVGESGLDVLIARPGEEGVDAGSILGVMALGAKHGEEVELTAEGDGADAVLDRLVELLATDLDA</sequence>